<reference evidence="2" key="1">
    <citation type="submission" date="2019-03" db="EMBL/GenBank/DDBJ databases">
        <title>WGS assembly of Setaria viridis.</title>
        <authorList>
            <person name="Huang P."/>
            <person name="Jenkins J."/>
            <person name="Grimwood J."/>
            <person name="Barry K."/>
            <person name="Healey A."/>
            <person name="Mamidi S."/>
            <person name="Sreedasyam A."/>
            <person name="Shu S."/>
            <person name="Feldman M."/>
            <person name="Wu J."/>
            <person name="Yu Y."/>
            <person name="Chen C."/>
            <person name="Johnson J."/>
            <person name="Rokhsar D."/>
            <person name="Baxter I."/>
            <person name="Schmutz J."/>
            <person name="Brutnell T."/>
            <person name="Kellogg E."/>
        </authorList>
    </citation>
    <scope>NUCLEOTIDE SEQUENCE [LARGE SCALE GENOMIC DNA]</scope>
</reference>
<evidence type="ECO:0000313" key="2">
    <source>
        <dbReference type="EMBL" id="TKW25892.1"/>
    </source>
</evidence>
<dbReference type="Proteomes" id="UP000298652">
    <property type="component" value="Chromosome 3"/>
</dbReference>
<evidence type="ECO:0000256" key="1">
    <source>
        <dbReference type="SAM" id="SignalP"/>
    </source>
</evidence>
<evidence type="ECO:0008006" key="4">
    <source>
        <dbReference type="Google" id="ProtNLM"/>
    </source>
</evidence>
<feature type="chain" id="PRO_5020768755" description="Secreted protein" evidence="1">
    <location>
        <begin position="19"/>
        <end position="82"/>
    </location>
</feature>
<dbReference type="Gramene" id="TKW25892">
    <property type="protein sequence ID" value="TKW25892"/>
    <property type="gene ID" value="SEVIR_3G149301v2"/>
</dbReference>
<gene>
    <name evidence="2" type="ORF">SEVIR_3G149301v2</name>
</gene>
<evidence type="ECO:0000313" key="3">
    <source>
        <dbReference type="Proteomes" id="UP000298652"/>
    </source>
</evidence>
<dbReference type="AlphaFoldDB" id="A0A4U6VB93"/>
<proteinExistence type="predicted"/>
<sequence length="82" mass="8801">MQALVIRLPVVLQTLTLQLPVVLQPSELQAPILLQPPVLQVPVLLLPEQLPAGNPPAAGAAPTRVASIIDIDFLCYSLSFLR</sequence>
<feature type="signal peptide" evidence="1">
    <location>
        <begin position="1"/>
        <end position="18"/>
    </location>
</feature>
<dbReference type="EMBL" id="CM016554">
    <property type="protein sequence ID" value="TKW25892.1"/>
    <property type="molecule type" value="Genomic_DNA"/>
</dbReference>
<name>A0A4U6VB93_SETVI</name>
<accession>A0A4U6VB93</accession>
<organism evidence="2 3">
    <name type="scientific">Setaria viridis</name>
    <name type="common">Green bristlegrass</name>
    <name type="synonym">Setaria italica subsp. viridis</name>
    <dbReference type="NCBI Taxonomy" id="4556"/>
    <lineage>
        <taxon>Eukaryota</taxon>
        <taxon>Viridiplantae</taxon>
        <taxon>Streptophyta</taxon>
        <taxon>Embryophyta</taxon>
        <taxon>Tracheophyta</taxon>
        <taxon>Spermatophyta</taxon>
        <taxon>Magnoliopsida</taxon>
        <taxon>Liliopsida</taxon>
        <taxon>Poales</taxon>
        <taxon>Poaceae</taxon>
        <taxon>PACMAD clade</taxon>
        <taxon>Panicoideae</taxon>
        <taxon>Panicodae</taxon>
        <taxon>Paniceae</taxon>
        <taxon>Cenchrinae</taxon>
        <taxon>Setaria</taxon>
    </lineage>
</organism>
<keyword evidence="1" id="KW-0732">Signal</keyword>
<keyword evidence="3" id="KW-1185">Reference proteome</keyword>
<protein>
    <recommendedName>
        <fullName evidence="4">Secreted protein</fullName>
    </recommendedName>
</protein>